<dbReference type="PANTHER" id="PTHR46844">
    <property type="entry name" value="SLR5058 PROTEIN"/>
    <property type="match status" value="1"/>
</dbReference>
<evidence type="ECO:0000256" key="2">
    <source>
        <dbReference type="ARBA" id="ARBA00022840"/>
    </source>
</evidence>
<name>A0A6N9V0K0_9ACTN</name>
<evidence type="ECO:0000313" key="5">
    <source>
        <dbReference type="Proteomes" id="UP000469545"/>
    </source>
</evidence>
<evidence type="ECO:0000259" key="3">
    <source>
        <dbReference type="PROSITE" id="PS50837"/>
    </source>
</evidence>
<proteinExistence type="predicted"/>
<dbReference type="SUPFAM" id="SSF52540">
    <property type="entry name" value="P-loop containing nucleoside triphosphate hydrolases"/>
    <property type="match status" value="1"/>
</dbReference>
<evidence type="ECO:0000256" key="1">
    <source>
        <dbReference type="ARBA" id="ARBA00022741"/>
    </source>
</evidence>
<dbReference type="Pfam" id="PF22733">
    <property type="entry name" value="NNH1"/>
    <property type="match status" value="1"/>
</dbReference>
<dbReference type="Gene3D" id="3.80.10.10">
    <property type="entry name" value="Ribonuclease Inhibitor"/>
    <property type="match status" value="1"/>
</dbReference>
<dbReference type="Gene3D" id="3.40.50.300">
    <property type="entry name" value="P-loop containing nucleotide triphosphate hydrolases"/>
    <property type="match status" value="1"/>
</dbReference>
<dbReference type="InterPro" id="IPR054547">
    <property type="entry name" value="NNH1"/>
</dbReference>
<keyword evidence="1" id="KW-0547">Nucleotide-binding</keyword>
<dbReference type="InterPro" id="IPR027417">
    <property type="entry name" value="P-loop_NTPase"/>
</dbReference>
<comment type="caution">
    <text evidence="4">The sequence shown here is derived from an EMBL/GenBank/DDBJ whole genome shotgun (WGS) entry which is preliminary data.</text>
</comment>
<accession>A0A6N9V0K0</accession>
<protein>
    <submittedName>
        <fullName evidence="4">NACHT domain-containing protein</fullName>
    </submittedName>
</protein>
<gene>
    <name evidence="4" type="ORF">G3I46_36665</name>
</gene>
<feature type="domain" description="NACHT" evidence="3">
    <location>
        <begin position="266"/>
        <end position="580"/>
    </location>
</feature>
<evidence type="ECO:0000313" key="4">
    <source>
        <dbReference type="EMBL" id="NEB21970.1"/>
    </source>
</evidence>
<dbReference type="EMBL" id="JAAGMB010000868">
    <property type="protein sequence ID" value="NEB21970.1"/>
    <property type="molecule type" value="Genomic_DNA"/>
</dbReference>
<dbReference type="SUPFAM" id="SSF52058">
    <property type="entry name" value="L domain-like"/>
    <property type="match status" value="1"/>
</dbReference>
<dbReference type="GO" id="GO:0005524">
    <property type="term" value="F:ATP binding"/>
    <property type="evidence" value="ECO:0007669"/>
    <property type="project" value="UniProtKB-KW"/>
</dbReference>
<dbReference type="Pfam" id="PF05729">
    <property type="entry name" value="NACHT"/>
    <property type="match status" value="1"/>
</dbReference>
<keyword evidence="5" id="KW-1185">Reference proteome</keyword>
<reference evidence="4 5" key="1">
    <citation type="submission" date="2020-01" db="EMBL/GenBank/DDBJ databases">
        <title>Insect and environment-associated Actinomycetes.</title>
        <authorList>
            <person name="Currrie C."/>
            <person name="Chevrette M."/>
            <person name="Carlson C."/>
            <person name="Stubbendieck R."/>
            <person name="Wendt-Pienkowski E."/>
        </authorList>
    </citation>
    <scope>NUCLEOTIDE SEQUENCE [LARGE SCALE GENOMIC DNA]</scope>
    <source>
        <strain evidence="4 5">SID14172</strain>
    </source>
</reference>
<dbReference type="InterPro" id="IPR007111">
    <property type="entry name" value="NACHT_NTPase"/>
</dbReference>
<dbReference type="PANTHER" id="PTHR46844:SF1">
    <property type="entry name" value="SLR5058 PROTEIN"/>
    <property type="match status" value="1"/>
</dbReference>
<sequence>MEPAVLGGKLASSLVAPLVKKLFVTGGPGAGLVDRPVRLDRLVSFRGERRTLGEREVRLLAGKLVGAALDSPGEQPFPRDEAGAVSDALTARLLALGDLDMDDVQAVRLGHGELAARLRRQAAGSGDGLSTDARYFLDSATEWACLHVLEFFTRRSTFVARTLVAQTRGQAELIAKIDELITRIPRPDARDTAFERRYLPYVAAQHDRITIYGIDLRDSSDRWPLEVAYLSLEAAAEEEHTALPGEDAEPERTVRLPAEAALTTHDRVLLRGDAGSGKTTLVQWLAVTAARDGDRVPYVLPLRTLTRAGALPSPAAFLTAVGCPLTPPEGWAERVLGAGRGLVLVDGLDEIPAAERHRTRDWLLALIRAFPGNRWLLTSRPTAVRADWLAAEGFRELALTPMRRDDVTTFVRRWHAAAEAPEFETRLLDSLRTKRDLARLATNPLMCGLICALHRERRGYLPTGRKELYDAALTMLLARRDRERGMEAVELSEEAQLELLQRLAYALVLSGRTEMSVETAEGIVERALPSVASAAGQGDAATVLRALVLRSGLLRQPGQGSLDFVHRTFQDYLGARYAVEEGHLDVIAGRADDSQWEDVVRMAVAHARPGERAVLLRRLLAENTPRLTLLALACLEHATALDPAVRAEVEARAGALIPPGSKEDARALAEAGPLVLELLPGPEGLTDAEAHGVTVTASLLAEHEPGGALAVLRRFRRHLSLDVRRQLAGTWDRFDAREYAADVLDHLNQTDLFVVCRTPAQREAAASMAPWARLTSRGACRIADVIASAPDPGAVTSLQLVDNPQVTELGGLAAFPALRVLLVNCPSARKLEQLARLSLTDLVIGRAADLAGLSELTSLVTLSVADRLPGVRLTDALPAGALLQYLHLGADATLGTGLRGLAHWGTLRTLYLSPTTPLTAEDWAEVQRLPQLRGLLLHGSLFPDGIGLLPPLPGILELSLIGCKGDEDLSVLAPRLPDVRTVVLDSASDAPLDTERIAALFPDAEVTVG</sequence>
<dbReference type="PROSITE" id="PS50837">
    <property type="entry name" value="NACHT"/>
    <property type="match status" value="1"/>
</dbReference>
<dbReference type="Proteomes" id="UP000469545">
    <property type="component" value="Unassembled WGS sequence"/>
</dbReference>
<dbReference type="RefSeq" id="WP_164143363.1">
    <property type="nucleotide sequence ID" value="NZ_JAAGMB010000868.1"/>
</dbReference>
<organism evidence="4 5">
    <name type="scientific">Streptomyces coelicoflavus</name>
    <dbReference type="NCBI Taxonomy" id="285562"/>
    <lineage>
        <taxon>Bacteria</taxon>
        <taxon>Bacillati</taxon>
        <taxon>Actinomycetota</taxon>
        <taxon>Actinomycetes</taxon>
        <taxon>Kitasatosporales</taxon>
        <taxon>Streptomycetaceae</taxon>
        <taxon>Streptomyces</taxon>
    </lineage>
</organism>
<dbReference type="InterPro" id="IPR032675">
    <property type="entry name" value="LRR_dom_sf"/>
</dbReference>
<dbReference type="AlphaFoldDB" id="A0A6N9V0K0"/>
<keyword evidence="2" id="KW-0067">ATP-binding</keyword>